<protein>
    <recommendedName>
        <fullName evidence="8">Flippase-like domain-containing protein</fullName>
    </recommendedName>
</protein>
<comment type="subcellular location">
    <subcellularLocation>
        <location evidence="1">Cell membrane</location>
        <topology evidence="1">Multi-pass membrane protein</topology>
    </subcellularLocation>
</comment>
<proteinExistence type="predicted"/>
<evidence type="ECO:0008006" key="8">
    <source>
        <dbReference type="Google" id="ProtNLM"/>
    </source>
</evidence>
<reference evidence="7" key="1">
    <citation type="submission" date="2018-07" db="EMBL/GenBank/DDBJ databases">
        <authorList>
            <consortium name="Genoscope - CEA"/>
            <person name="William W."/>
        </authorList>
    </citation>
    <scope>NUCLEOTIDE SEQUENCE</scope>
    <source>
        <strain evidence="7">IK1</strain>
    </source>
</reference>
<dbReference type="GO" id="GO:0005886">
    <property type="term" value="C:plasma membrane"/>
    <property type="evidence" value="ECO:0007669"/>
    <property type="project" value="UniProtKB-SubCell"/>
</dbReference>
<organism evidence="7">
    <name type="scientific">uncultured Paludibacter sp</name>
    <dbReference type="NCBI Taxonomy" id="497635"/>
    <lineage>
        <taxon>Bacteria</taxon>
        <taxon>Pseudomonadati</taxon>
        <taxon>Bacteroidota</taxon>
        <taxon>Bacteroidia</taxon>
        <taxon>Bacteroidales</taxon>
        <taxon>Paludibacteraceae</taxon>
        <taxon>Paludibacter</taxon>
        <taxon>environmental samples</taxon>
    </lineage>
</organism>
<keyword evidence="2" id="KW-1003">Cell membrane</keyword>
<feature type="transmembrane region" description="Helical" evidence="6">
    <location>
        <begin position="286"/>
        <end position="310"/>
    </location>
</feature>
<keyword evidence="5 6" id="KW-0472">Membrane</keyword>
<feature type="transmembrane region" description="Helical" evidence="6">
    <location>
        <begin position="209"/>
        <end position="229"/>
    </location>
</feature>
<feature type="transmembrane region" description="Helical" evidence="6">
    <location>
        <begin position="46"/>
        <end position="65"/>
    </location>
</feature>
<evidence type="ECO:0000256" key="3">
    <source>
        <dbReference type="ARBA" id="ARBA00022692"/>
    </source>
</evidence>
<evidence type="ECO:0000256" key="2">
    <source>
        <dbReference type="ARBA" id="ARBA00022475"/>
    </source>
</evidence>
<evidence type="ECO:0000256" key="1">
    <source>
        <dbReference type="ARBA" id="ARBA00004651"/>
    </source>
</evidence>
<name>A0A653AJI3_9BACT</name>
<keyword evidence="4 6" id="KW-1133">Transmembrane helix</keyword>
<dbReference type="EMBL" id="UPXZ01000039">
    <property type="protein sequence ID" value="VBB48061.1"/>
    <property type="molecule type" value="Genomic_DNA"/>
</dbReference>
<gene>
    <name evidence="7" type="ORF">TRIP_D440079</name>
</gene>
<dbReference type="Pfam" id="PF03706">
    <property type="entry name" value="LPG_synthase_TM"/>
    <property type="match status" value="1"/>
</dbReference>
<evidence type="ECO:0000256" key="4">
    <source>
        <dbReference type="ARBA" id="ARBA00022989"/>
    </source>
</evidence>
<keyword evidence="3 6" id="KW-0812">Transmembrane</keyword>
<evidence type="ECO:0000313" key="7">
    <source>
        <dbReference type="EMBL" id="VBB48061.1"/>
    </source>
</evidence>
<feature type="transmembrane region" description="Helical" evidence="6">
    <location>
        <begin position="119"/>
        <end position="147"/>
    </location>
</feature>
<accession>A0A653AJI3</accession>
<dbReference type="InterPro" id="IPR022791">
    <property type="entry name" value="L-PG_synthase/AglD"/>
</dbReference>
<evidence type="ECO:0000256" key="6">
    <source>
        <dbReference type="SAM" id="Phobius"/>
    </source>
</evidence>
<feature type="transmembrane region" description="Helical" evidence="6">
    <location>
        <begin position="159"/>
        <end position="178"/>
    </location>
</feature>
<evidence type="ECO:0000256" key="5">
    <source>
        <dbReference type="ARBA" id="ARBA00023136"/>
    </source>
</evidence>
<dbReference type="AlphaFoldDB" id="A0A653AJI3"/>
<sequence length="316" mass="35975">MFQNKSKILTVIKWLFMVVAYGYLVYKLANIEYWNELKNSFATVNLRRFLLLMCVLAFMPINWALEANKWQILTRNAIKLSFKDATKAVLAGLNTGFITPSRFGDFAGRIIYLPENLRLTGILLTLVNGFIQTFVITIFGLISTYFYSARFKSSIDYSQYLLSAGITLIILIGVYFLFPNIFQKIKKQRWAVKFQNTLKSFSELKFNTLVAGFLISVVRFGVFCFQYYLMLLFFRVELTPMQAFIGIPTMYLIITYAPTLAASEAAVRASVAVLILGVFSNNEIGILLTGILIWLINFIVPMLAGSVFVVRKTSPK</sequence>
<feature type="transmembrane region" description="Helical" evidence="6">
    <location>
        <begin position="241"/>
        <end position="258"/>
    </location>
</feature>
<feature type="transmembrane region" description="Helical" evidence="6">
    <location>
        <begin position="7"/>
        <end position="26"/>
    </location>
</feature>